<evidence type="ECO:0000313" key="1">
    <source>
        <dbReference type="EMBL" id="GFY02184.1"/>
    </source>
</evidence>
<dbReference type="AlphaFoldDB" id="A0A8X6VC91"/>
<gene>
    <name evidence="1" type="primary">NCL1_60146</name>
    <name evidence="1" type="ORF">TNCV_5100441</name>
</gene>
<evidence type="ECO:0000313" key="2">
    <source>
        <dbReference type="Proteomes" id="UP000887159"/>
    </source>
</evidence>
<keyword evidence="2" id="KW-1185">Reference proteome</keyword>
<dbReference type="Proteomes" id="UP000887159">
    <property type="component" value="Unassembled WGS sequence"/>
</dbReference>
<name>A0A8X6VC91_TRICX</name>
<dbReference type="PANTHER" id="PTHR33936">
    <property type="entry name" value="PROTEIN CBG17840"/>
    <property type="match status" value="1"/>
</dbReference>
<dbReference type="InterPro" id="IPR052797">
    <property type="entry name" value="RegFact_GeneExpr_CellDeath"/>
</dbReference>
<reference evidence="1" key="1">
    <citation type="submission" date="2020-08" db="EMBL/GenBank/DDBJ databases">
        <title>Multicomponent nature underlies the extraordinary mechanical properties of spider dragline silk.</title>
        <authorList>
            <person name="Kono N."/>
            <person name="Nakamura H."/>
            <person name="Mori M."/>
            <person name="Yoshida Y."/>
            <person name="Ohtoshi R."/>
            <person name="Malay A.D."/>
            <person name="Moran D.A.P."/>
            <person name="Tomita M."/>
            <person name="Numata K."/>
            <person name="Arakawa K."/>
        </authorList>
    </citation>
    <scope>NUCLEOTIDE SEQUENCE</scope>
</reference>
<protein>
    <submittedName>
        <fullName evidence="1">MULE domain-containing protein</fullName>
    </submittedName>
</protein>
<comment type="caution">
    <text evidence="1">The sequence shown here is derived from an EMBL/GenBank/DDBJ whole genome shotgun (WGS) entry which is preliminary data.</text>
</comment>
<proteinExistence type="predicted"/>
<sequence length="274" mass="30877">MSKYVRQRGCKTLQNGEIAMNYHCCRSGAYKPKGKGLKNLKSQGSAKIGISCPAVIKVRQSTENVVVHYFPKHQNQETQLEHLRLSESDRTAIAGKLKEGVSEKIFLQDIKEEITVDSGRKMIIEKKDIHNIKRDFNINGYVKRHEIDAVSVKLWAEEMKNNRENCIVYFKEQEQSGNDYCLKDEDFVLDDSEGSVLQDLKFVNVGFGRTTPDLACVGQYWLEVLQVDLSFAIAGEVDSYYVGAASLGDDCGVVCEEADMNCWCGGEVVREDII</sequence>
<organism evidence="1 2">
    <name type="scientific">Trichonephila clavipes</name>
    <name type="common">Golden silk orbweaver</name>
    <name type="synonym">Nephila clavipes</name>
    <dbReference type="NCBI Taxonomy" id="2585209"/>
    <lineage>
        <taxon>Eukaryota</taxon>
        <taxon>Metazoa</taxon>
        <taxon>Ecdysozoa</taxon>
        <taxon>Arthropoda</taxon>
        <taxon>Chelicerata</taxon>
        <taxon>Arachnida</taxon>
        <taxon>Araneae</taxon>
        <taxon>Araneomorphae</taxon>
        <taxon>Entelegynae</taxon>
        <taxon>Araneoidea</taxon>
        <taxon>Nephilidae</taxon>
        <taxon>Trichonephila</taxon>
    </lineage>
</organism>
<accession>A0A8X6VC91</accession>
<dbReference type="EMBL" id="BMAU01021232">
    <property type="protein sequence ID" value="GFY02184.1"/>
    <property type="molecule type" value="Genomic_DNA"/>
</dbReference>
<dbReference type="PANTHER" id="PTHR33936:SF24">
    <property type="entry name" value="C2H2-TYPE DOMAIN-CONTAINING PROTEIN"/>
    <property type="match status" value="1"/>
</dbReference>